<evidence type="ECO:0000256" key="1">
    <source>
        <dbReference type="SAM" id="MobiDB-lite"/>
    </source>
</evidence>
<dbReference type="EMBL" id="NBSK02000006">
    <property type="protein sequence ID" value="KAJ0201622.1"/>
    <property type="molecule type" value="Genomic_DNA"/>
</dbReference>
<reference evidence="2 3" key="1">
    <citation type="journal article" date="2017" name="Nat. Commun.">
        <title>Genome assembly with in vitro proximity ligation data and whole-genome triplication in lettuce.</title>
        <authorList>
            <person name="Reyes-Chin-Wo S."/>
            <person name="Wang Z."/>
            <person name="Yang X."/>
            <person name="Kozik A."/>
            <person name="Arikit S."/>
            <person name="Song C."/>
            <person name="Xia L."/>
            <person name="Froenicke L."/>
            <person name="Lavelle D.O."/>
            <person name="Truco M.J."/>
            <person name="Xia R."/>
            <person name="Zhu S."/>
            <person name="Xu C."/>
            <person name="Xu H."/>
            <person name="Xu X."/>
            <person name="Cox K."/>
            <person name="Korf I."/>
            <person name="Meyers B.C."/>
            <person name="Michelmore R.W."/>
        </authorList>
    </citation>
    <scope>NUCLEOTIDE SEQUENCE [LARGE SCALE GENOMIC DNA]</scope>
    <source>
        <strain evidence="3">cv. Salinas</strain>
        <tissue evidence="2">Seedlings</tissue>
    </source>
</reference>
<dbReference type="Proteomes" id="UP000235145">
    <property type="component" value="Unassembled WGS sequence"/>
</dbReference>
<evidence type="ECO:0000313" key="2">
    <source>
        <dbReference type="EMBL" id="KAJ0201622.1"/>
    </source>
</evidence>
<accession>A0A9R1V7C1</accession>
<organism evidence="2 3">
    <name type="scientific">Lactuca sativa</name>
    <name type="common">Garden lettuce</name>
    <dbReference type="NCBI Taxonomy" id="4236"/>
    <lineage>
        <taxon>Eukaryota</taxon>
        <taxon>Viridiplantae</taxon>
        <taxon>Streptophyta</taxon>
        <taxon>Embryophyta</taxon>
        <taxon>Tracheophyta</taxon>
        <taxon>Spermatophyta</taxon>
        <taxon>Magnoliopsida</taxon>
        <taxon>eudicotyledons</taxon>
        <taxon>Gunneridae</taxon>
        <taxon>Pentapetalae</taxon>
        <taxon>asterids</taxon>
        <taxon>campanulids</taxon>
        <taxon>Asterales</taxon>
        <taxon>Asteraceae</taxon>
        <taxon>Cichorioideae</taxon>
        <taxon>Cichorieae</taxon>
        <taxon>Lactucinae</taxon>
        <taxon>Lactuca</taxon>
    </lineage>
</organism>
<comment type="caution">
    <text evidence="2">The sequence shown here is derived from an EMBL/GenBank/DDBJ whole genome shotgun (WGS) entry which is preliminary data.</text>
</comment>
<feature type="region of interest" description="Disordered" evidence="1">
    <location>
        <begin position="1"/>
        <end position="23"/>
    </location>
</feature>
<gene>
    <name evidence="2" type="ORF">LSAT_V11C600309040</name>
</gene>
<protein>
    <submittedName>
        <fullName evidence="2">Uncharacterized protein</fullName>
    </submittedName>
</protein>
<proteinExistence type="predicted"/>
<evidence type="ECO:0000313" key="3">
    <source>
        <dbReference type="Proteomes" id="UP000235145"/>
    </source>
</evidence>
<sequence>MIGNDLEQQEVKEKVEKYGSKEEEIQEKVQEKVENTRFEDDDDFIVDQENTISDVDVDMADFKLNVDRVPNGFHVDDEPEEMEVINNEDWEALDEGSNQDRKRALITSLGKYKRYEFGEIHKVISSSTTISKSKSKEVKSQKGNCSWSIHASRSNPKSKWFIRTLKYTHIFLQTTKIRACTATFISNQIID</sequence>
<dbReference type="AlphaFoldDB" id="A0A9R1V7C1"/>
<feature type="compositionally biased region" description="Basic and acidic residues" evidence="1">
    <location>
        <begin position="9"/>
        <end position="23"/>
    </location>
</feature>
<keyword evidence="3" id="KW-1185">Reference proteome</keyword>
<name>A0A9R1V7C1_LACSA</name>